<dbReference type="GO" id="GO:0016209">
    <property type="term" value="F:antioxidant activity"/>
    <property type="evidence" value="ECO:0007669"/>
    <property type="project" value="InterPro"/>
</dbReference>
<dbReference type="Pfam" id="PF00578">
    <property type="entry name" value="AhpC-TSA"/>
    <property type="match status" value="1"/>
</dbReference>
<evidence type="ECO:0000259" key="1">
    <source>
        <dbReference type="Pfam" id="PF00578"/>
    </source>
</evidence>
<sequence length="212" mass="23760">MSNNFARYADLSPEFELEYVKKAYKNRTPISPLHAGDTLPAFHINKKNIIATSDILKSVQGLQPVTQLIDRPLVLAFHSIHWNGYGNRLLKELNDIYADIRVMGGQLLLVTTDEKQYFDQATAALQLPFATIWDQHNVIAGKAGLHSATDPIWDRISGVNEDVPVPAIYVLTPSLKIVYSAVDLWLEKSIEKRDLLSAVYEASHQRSHGIAI</sequence>
<evidence type="ECO:0000313" key="3">
    <source>
        <dbReference type="Proteomes" id="UP000199045"/>
    </source>
</evidence>
<dbReference type="Proteomes" id="UP000199045">
    <property type="component" value="Unassembled WGS sequence"/>
</dbReference>
<dbReference type="OrthoDB" id="645652at2"/>
<protein>
    <submittedName>
        <fullName evidence="2">AhpC/TSA family protein</fullName>
    </submittedName>
</protein>
<dbReference type="InterPro" id="IPR000866">
    <property type="entry name" value="AhpC/TSA"/>
</dbReference>
<dbReference type="InterPro" id="IPR036249">
    <property type="entry name" value="Thioredoxin-like_sf"/>
</dbReference>
<proteinExistence type="predicted"/>
<organism evidence="2 3">
    <name type="scientific">Chitinophaga filiformis</name>
    <name type="common">Myxococcus filiformis</name>
    <name type="synonym">Flexibacter filiformis</name>
    <dbReference type="NCBI Taxonomy" id="104663"/>
    <lineage>
        <taxon>Bacteria</taxon>
        <taxon>Pseudomonadati</taxon>
        <taxon>Bacteroidota</taxon>
        <taxon>Chitinophagia</taxon>
        <taxon>Chitinophagales</taxon>
        <taxon>Chitinophagaceae</taxon>
        <taxon>Chitinophaga</taxon>
    </lineage>
</organism>
<accession>A0A1G7R881</accession>
<dbReference type="SUPFAM" id="SSF52833">
    <property type="entry name" value="Thioredoxin-like"/>
    <property type="match status" value="1"/>
</dbReference>
<evidence type="ECO:0000313" key="2">
    <source>
        <dbReference type="EMBL" id="SDG06933.1"/>
    </source>
</evidence>
<dbReference type="EMBL" id="FNBN01000003">
    <property type="protein sequence ID" value="SDG06933.1"/>
    <property type="molecule type" value="Genomic_DNA"/>
</dbReference>
<dbReference type="RefSeq" id="WP_089832851.1">
    <property type="nucleotide sequence ID" value="NZ_FNBN01000003.1"/>
</dbReference>
<dbReference type="GO" id="GO:0016491">
    <property type="term" value="F:oxidoreductase activity"/>
    <property type="evidence" value="ECO:0007669"/>
    <property type="project" value="InterPro"/>
</dbReference>
<reference evidence="2 3" key="1">
    <citation type="submission" date="2016-10" db="EMBL/GenBank/DDBJ databases">
        <authorList>
            <person name="de Groot N.N."/>
        </authorList>
    </citation>
    <scope>NUCLEOTIDE SEQUENCE [LARGE SCALE GENOMIC DNA]</scope>
    <source>
        <strain evidence="2 3">DSM 527</strain>
    </source>
</reference>
<dbReference type="AlphaFoldDB" id="A0A1G7R881"/>
<feature type="domain" description="Alkyl hydroperoxide reductase subunit C/ Thiol specific antioxidant" evidence="1">
    <location>
        <begin position="67"/>
        <end position="179"/>
    </location>
</feature>
<dbReference type="Gene3D" id="3.40.30.10">
    <property type="entry name" value="Glutaredoxin"/>
    <property type="match status" value="1"/>
</dbReference>
<name>A0A1G7R881_CHIFI</name>
<gene>
    <name evidence="2" type="ORF">SAMN04488121_103364</name>
</gene>